<gene>
    <name evidence="2" type="ORF">EU556_05130</name>
</gene>
<reference evidence="2 3" key="1">
    <citation type="submission" date="2019-04" db="EMBL/GenBank/DDBJ databases">
        <authorList>
            <person name="Feng G."/>
            <person name="Zhang J."/>
            <person name="Zhu H."/>
        </authorList>
    </citation>
    <scope>NUCLEOTIDE SEQUENCE [LARGE SCALE GENOMIC DNA]</scope>
    <source>
        <strain evidence="2 3">92R-1</strain>
    </source>
</reference>
<evidence type="ECO:0000313" key="3">
    <source>
        <dbReference type="Proteomes" id="UP000298337"/>
    </source>
</evidence>
<dbReference type="Proteomes" id="UP000298337">
    <property type="component" value="Unassembled WGS sequence"/>
</dbReference>
<feature type="transmembrane region" description="Helical" evidence="1">
    <location>
        <begin position="287"/>
        <end position="309"/>
    </location>
</feature>
<name>A0A4Z0PC30_9BACT</name>
<organism evidence="2 3">
    <name type="scientific">Hymenobacter fodinae</name>
    <dbReference type="NCBI Taxonomy" id="2510796"/>
    <lineage>
        <taxon>Bacteria</taxon>
        <taxon>Pseudomonadati</taxon>
        <taxon>Bacteroidota</taxon>
        <taxon>Cytophagia</taxon>
        <taxon>Cytophagales</taxon>
        <taxon>Hymenobacteraceae</taxon>
        <taxon>Hymenobacter</taxon>
    </lineage>
</organism>
<protein>
    <submittedName>
        <fullName evidence="2">DUF2167 domain-containing protein</fullName>
    </submittedName>
</protein>
<accession>A0A4Z0PC30</accession>
<dbReference type="AlphaFoldDB" id="A0A4Z0PC30"/>
<proteinExistence type="predicted"/>
<evidence type="ECO:0000256" key="1">
    <source>
        <dbReference type="SAM" id="Phobius"/>
    </source>
</evidence>
<evidence type="ECO:0000313" key="2">
    <source>
        <dbReference type="EMBL" id="TGE10207.1"/>
    </source>
</evidence>
<dbReference type="EMBL" id="SRLA01000001">
    <property type="protein sequence ID" value="TGE10207.1"/>
    <property type="molecule type" value="Genomic_DNA"/>
</dbReference>
<keyword evidence="1" id="KW-0812">Transmembrane</keyword>
<dbReference type="InterPro" id="IPR018682">
    <property type="entry name" value="DUF2167_membr"/>
</dbReference>
<dbReference type="Pfam" id="PF09935">
    <property type="entry name" value="DUF2167"/>
    <property type="match status" value="1"/>
</dbReference>
<dbReference type="OrthoDB" id="196355at2"/>
<keyword evidence="1" id="KW-0472">Membrane</keyword>
<keyword evidence="3" id="KW-1185">Reference proteome</keyword>
<sequence>MCALVLAYPDSVLSYQQNSIHPFSLIRLKKLLLLMAFVCLHLSTRAAGTPPDSAALLKAYVQAVQDSLHYQTGHVALPDGVGEINVPKGFRYLDVAQSTKVLTKLWGNPSGENLGMLFPIDRGPLDENNWAFVIQYDQMGYVKDDDADDIDYDDLLKDMQSDLVETNKERAEAGYGAVTLVGWAAKPFYDKQLNALHWAKELQFAGENEHTLNYNVRLLGRKGVLVLNAVGTPGQLAEVRSSIPGVMQGVSFSKGLRYADFNPKLDEVAAYGIGGLIAGKVLAKVGFFALILKFWKILLALLAGAWTAIRRFFGAKTSATDEVQPALAGGPTPDAEPEA</sequence>
<comment type="caution">
    <text evidence="2">The sequence shown here is derived from an EMBL/GenBank/DDBJ whole genome shotgun (WGS) entry which is preliminary data.</text>
</comment>
<keyword evidence="1" id="KW-1133">Transmembrane helix</keyword>